<dbReference type="SUPFAM" id="SSF56276">
    <property type="entry name" value="S-adenosylmethionine decarboxylase"/>
    <property type="match status" value="1"/>
</dbReference>
<dbReference type="NCBIfam" id="TIGR03330">
    <property type="entry name" value="SAM_DCase_Bsu"/>
    <property type="match status" value="1"/>
</dbReference>
<dbReference type="InterPro" id="IPR016067">
    <property type="entry name" value="S-AdoMet_deCO2ase_core"/>
</dbReference>
<evidence type="ECO:0000256" key="13">
    <source>
        <dbReference type="ARBA" id="ARBA00048874"/>
    </source>
</evidence>
<dbReference type="SUPFAM" id="SSF53335">
    <property type="entry name" value="S-adenosyl-L-methionine-dependent methyltransferases"/>
    <property type="match status" value="1"/>
</dbReference>
<dbReference type="InterPro" id="IPR003826">
    <property type="entry name" value="AdoMetDC_fam_prok"/>
</dbReference>
<comment type="function">
    <text evidence="14">Catalyzes the irreversible transfer of a propylamine group from the amino donor S-adenosylmethioninamine (decarboxy-AdoMet) to putrescine (1,4-diaminobutane) to yield spermidine.</text>
</comment>
<feature type="domain" description="PABS" evidence="16">
    <location>
        <begin position="138"/>
        <end position="375"/>
    </location>
</feature>
<dbReference type="Pfam" id="PF02675">
    <property type="entry name" value="AdoMet_dc"/>
    <property type="match status" value="1"/>
</dbReference>
<evidence type="ECO:0000259" key="16">
    <source>
        <dbReference type="PROSITE" id="PS51006"/>
    </source>
</evidence>
<evidence type="ECO:0000256" key="11">
    <source>
        <dbReference type="ARBA" id="ARBA00023270"/>
    </source>
</evidence>
<accession>A0ABW4L014</accession>
<evidence type="ECO:0000256" key="9">
    <source>
        <dbReference type="ARBA" id="ARBA00023145"/>
    </source>
</evidence>
<dbReference type="PROSITE" id="PS01330">
    <property type="entry name" value="PABS_1"/>
    <property type="match status" value="1"/>
</dbReference>
<evidence type="ECO:0000256" key="5">
    <source>
        <dbReference type="ARBA" id="ARBA00022793"/>
    </source>
</evidence>
<evidence type="ECO:0000256" key="2">
    <source>
        <dbReference type="ARBA" id="ARBA00007867"/>
    </source>
</evidence>
<feature type="binding site" evidence="14">
    <location>
        <position position="221"/>
    </location>
    <ligand>
        <name>spermidine</name>
        <dbReference type="ChEBI" id="CHEBI:57834"/>
    </ligand>
</feature>
<proteinExistence type="inferred from homology"/>
<comment type="similarity">
    <text evidence="2 14">Belongs to the spermidine/spermine synthase family.</text>
</comment>
<feature type="binding site" evidence="14">
    <location>
        <position position="303"/>
    </location>
    <ligand>
        <name>S-methyl-5'-thioadenosine</name>
        <dbReference type="ChEBI" id="CHEBI:17509"/>
    </ligand>
</feature>
<dbReference type="PROSITE" id="PS51006">
    <property type="entry name" value="PABS_2"/>
    <property type="match status" value="1"/>
</dbReference>
<evidence type="ECO:0000256" key="3">
    <source>
        <dbReference type="ARBA" id="ARBA00022490"/>
    </source>
</evidence>
<feature type="binding site" evidence="14">
    <location>
        <position position="197"/>
    </location>
    <ligand>
        <name>spermidine</name>
        <dbReference type="ChEBI" id="CHEBI:57834"/>
    </ligand>
</feature>
<comment type="cofactor">
    <cofactor evidence="1">
        <name>pyruvate</name>
        <dbReference type="ChEBI" id="CHEBI:15361"/>
    </cofactor>
</comment>
<dbReference type="InterPro" id="IPR017716">
    <property type="entry name" value="S-AdoMet_deCOase_pro-enz"/>
</dbReference>
<keyword evidence="5" id="KW-0210">Decarboxylase</keyword>
<comment type="catalytic activity">
    <reaction evidence="13">
        <text>S-adenosyl 3-(methylsulfanyl)propylamine + spermidine = thermospermine + S-methyl-5'-thioadenosine + H(+)</text>
        <dbReference type="Rhea" id="RHEA:30515"/>
        <dbReference type="ChEBI" id="CHEBI:15378"/>
        <dbReference type="ChEBI" id="CHEBI:17509"/>
        <dbReference type="ChEBI" id="CHEBI:57443"/>
        <dbReference type="ChEBI" id="CHEBI:57834"/>
        <dbReference type="ChEBI" id="CHEBI:59903"/>
        <dbReference type="EC" id="2.5.1.79"/>
    </reaction>
</comment>
<reference evidence="18" key="1">
    <citation type="journal article" date="2019" name="Int. J. Syst. Evol. Microbiol.">
        <title>The Global Catalogue of Microorganisms (GCM) 10K type strain sequencing project: providing services to taxonomists for standard genome sequencing and annotation.</title>
        <authorList>
            <consortium name="The Broad Institute Genomics Platform"/>
            <consortium name="The Broad Institute Genome Sequencing Center for Infectious Disease"/>
            <person name="Wu L."/>
            <person name="Ma J."/>
        </authorList>
    </citation>
    <scope>NUCLEOTIDE SEQUENCE [LARGE SCALE GENOMIC DNA]</scope>
    <source>
        <strain evidence="18">LMG 29247</strain>
    </source>
</reference>
<keyword evidence="9" id="KW-0865">Zymogen</keyword>
<dbReference type="InterPro" id="IPR030374">
    <property type="entry name" value="PABS"/>
</dbReference>
<dbReference type="InterPro" id="IPR001045">
    <property type="entry name" value="Spermi_synthase"/>
</dbReference>
<dbReference type="InterPro" id="IPR035246">
    <property type="entry name" value="Spermidine_synt_N"/>
</dbReference>
<comment type="catalytic activity">
    <reaction evidence="14">
        <text>S-adenosyl 3-(methylsulfanyl)propylamine + putrescine = S-methyl-5'-thioadenosine + spermidine + H(+)</text>
        <dbReference type="Rhea" id="RHEA:12721"/>
        <dbReference type="ChEBI" id="CHEBI:15378"/>
        <dbReference type="ChEBI" id="CHEBI:17509"/>
        <dbReference type="ChEBI" id="CHEBI:57443"/>
        <dbReference type="ChEBI" id="CHEBI:57834"/>
        <dbReference type="ChEBI" id="CHEBI:326268"/>
        <dbReference type="EC" id="2.5.1.16"/>
    </reaction>
</comment>
<dbReference type="Gene3D" id="2.30.140.10">
    <property type="entry name" value="Spermidine synthase, tetramerisation domain"/>
    <property type="match status" value="1"/>
</dbReference>
<dbReference type="InterPro" id="IPR029063">
    <property type="entry name" value="SAM-dependent_MTases_sf"/>
</dbReference>
<feature type="binding site" evidence="14">
    <location>
        <position position="166"/>
    </location>
    <ligand>
        <name>S-methyl-5'-thioadenosine</name>
        <dbReference type="ChEBI" id="CHEBI:17509"/>
    </ligand>
</feature>
<dbReference type="PANTHER" id="PTHR43317:SF1">
    <property type="entry name" value="THERMOSPERMINE SYNTHASE ACAULIS5"/>
    <property type="match status" value="1"/>
</dbReference>
<dbReference type="InterPro" id="IPR037163">
    <property type="entry name" value="Spermidine_synt_N_sf"/>
</dbReference>
<name>A0ABW4L014_9BURK</name>
<dbReference type="PANTHER" id="PTHR43317">
    <property type="entry name" value="THERMOSPERMINE SYNTHASE ACAULIS5"/>
    <property type="match status" value="1"/>
</dbReference>
<dbReference type="EMBL" id="JBHUEJ010000049">
    <property type="protein sequence ID" value="MFD1712782.1"/>
    <property type="molecule type" value="Genomic_DNA"/>
</dbReference>
<dbReference type="Proteomes" id="UP001597304">
    <property type="component" value="Unassembled WGS sequence"/>
</dbReference>
<dbReference type="GO" id="GO:0004014">
    <property type="term" value="F:adenosylmethionine decarboxylase activity"/>
    <property type="evidence" value="ECO:0007669"/>
    <property type="project" value="UniProtKB-EC"/>
</dbReference>
<evidence type="ECO:0000256" key="6">
    <source>
        <dbReference type="ARBA" id="ARBA00022813"/>
    </source>
</evidence>
<keyword evidence="8 14" id="KW-0620">Polyamine biosynthesis</keyword>
<dbReference type="Pfam" id="PF17284">
    <property type="entry name" value="Spermine_synt_N"/>
    <property type="match status" value="1"/>
</dbReference>
<dbReference type="RefSeq" id="WP_147914671.1">
    <property type="nucleotide sequence ID" value="NZ_JBHUEJ010000049.1"/>
</dbReference>
<feature type="binding site" evidence="14">
    <location>
        <begin position="275"/>
        <end position="276"/>
    </location>
    <ligand>
        <name>S-methyl-5'-thioadenosine</name>
        <dbReference type="ChEBI" id="CHEBI:17509"/>
    </ligand>
</feature>
<dbReference type="InterPro" id="IPR030373">
    <property type="entry name" value="PABS_CS"/>
</dbReference>
<evidence type="ECO:0000256" key="14">
    <source>
        <dbReference type="HAMAP-Rule" id="MF_00198"/>
    </source>
</evidence>
<comment type="subunit">
    <text evidence="14">Homodimer or homotetramer.</text>
</comment>
<dbReference type="HAMAP" id="MF_00198">
    <property type="entry name" value="Spermidine_synth"/>
    <property type="match status" value="1"/>
</dbReference>
<evidence type="ECO:0000256" key="15">
    <source>
        <dbReference type="PROSITE-ProRule" id="PRU00354"/>
    </source>
</evidence>
<evidence type="ECO:0000256" key="8">
    <source>
        <dbReference type="ARBA" id="ARBA00023115"/>
    </source>
</evidence>
<feature type="active site" description="Proton acceptor" evidence="14 15">
    <location>
        <position position="296"/>
    </location>
</feature>
<keyword evidence="7 14" id="KW-0745">Spermidine biosynthesis</keyword>
<comment type="caution">
    <text evidence="17">The sequence shown here is derived from an EMBL/GenBank/DDBJ whole genome shotgun (WGS) entry which is preliminary data.</text>
</comment>
<keyword evidence="18" id="KW-1185">Reference proteome</keyword>
<dbReference type="Pfam" id="PF01564">
    <property type="entry name" value="Spermine_synth"/>
    <property type="match status" value="1"/>
</dbReference>
<evidence type="ECO:0000256" key="4">
    <source>
        <dbReference type="ARBA" id="ARBA00022679"/>
    </source>
</evidence>
<evidence type="ECO:0000256" key="1">
    <source>
        <dbReference type="ARBA" id="ARBA00001928"/>
    </source>
</evidence>
<comment type="pathway">
    <text evidence="14">Amine and polyamine biosynthesis; spermidine biosynthesis; spermidine from putrescine: step 1/1.</text>
</comment>
<keyword evidence="11" id="KW-0704">Schiff base</keyword>
<gene>
    <name evidence="17" type="primary">speD</name>
    <name evidence="14" type="synonym">speE</name>
    <name evidence="17" type="ORF">ACFSF0_19470</name>
</gene>
<keyword evidence="3" id="KW-0963">Cytoplasm</keyword>
<organism evidence="17 18">
    <name type="scientific">Ottowia flava</name>
    <dbReference type="NCBI Taxonomy" id="2675430"/>
    <lineage>
        <taxon>Bacteria</taxon>
        <taxon>Pseudomonadati</taxon>
        <taxon>Pseudomonadota</taxon>
        <taxon>Betaproteobacteria</taxon>
        <taxon>Burkholderiales</taxon>
        <taxon>Comamonadaceae</taxon>
        <taxon>Ottowia</taxon>
    </lineage>
</organism>
<sequence length="426" mass="47379">MSGTAHLDLVEGQHWLLDFAECQCPSELLFDSEHLKALCESACDNAGMTRLGSVFHQFDGGGVTGIIALSESHVSVHTWPTERFAAVDVYVCNHDRDNTDRGARLVQVLTASFRPRASDRKQVSRQNRVGNPAQFQDRSWWRESLAEDFQYGVLGSLIEWQQTPYQLVEIIQTESFGKVLRIDGAMQCSERDEHLYHEPLVHMAMASVPCPRRVLLIGGGDGGAAEEVLKWPSVEALDHVEIDAGVIELSRRHLPNVHGGVLNGQDPRWRLYIDDAVNWLRQRPKESPLYDVVILDLTDSGGPSATLYTQQFYDLCSSVMAPHAALSLHLAAPWAQLSTCVQYLRTLNKVFAQVVPFQVNIPMSVGPWLMAVVRNATDAEDGVADPQLDARLENLQGAKLISISAASLRASRVLPRFVMEAAHRLR</sequence>
<comment type="caution">
    <text evidence="14">Lacks conserved residue(s) required for the propagation of feature annotation.</text>
</comment>
<feature type="binding site" evidence="14">
    <location>
        <position position="241"/>
    </location>
    <ligand>
        <name>S-methyl-5'-thioadenosine</name>
        <dbReference type="ChEBI" id="CHEBI:17509"/>
    </ligand>
</feature>
<protein>
    <recommendedName>
        <fullName evidence="14">Polyamine aminopropyltransferase</fullName>
    </recommendedName>
    <alternativeName>
        <fullName evidence="14">Putrescine aminopropyltransferase</fullName>
        <shortName evidence="14">PAPT</shortName>
    </alternativeName>
    <alternativeName>
        <fullName evidence="14">Spermidine synthase</fullName>
        <shortName evidence="14">SPDS</shortName>
        <shortName evidence="14">SPDSY</shortName>
        <ecNumber evidence="14">2.5.1.16</ecNumber>
    </alternativeName>
</protein>
<evidence type="ECO:0000256" key="10">
    <source>
        <dbReference type="ARBA" id="ARBA00023239"/>
    </source>
</evidence>
<evidence type="ECO:0000313" key="17">
    <source>
        <dbReference type="EMBL" id="MFD1712782.1"/>
    </source>
</evidence>
<keyword evidence="6" id="KW-0068">Autocatalytic cleavage</keyword>
<dbReference type="Gene3D" id="3.40.50.150">
    <property type="entry name" value="Vaccinia Virus protein VP39"/>
    <property type="match status" value="1"/>
</dbReference>
<keyword evidence="12" id="KW-0670">Pyruvate</keyword>
<evidence type="ECO:0000313" key="18">
    <source>
        <dbReference type="Proteomes" id="UP001597304"/>
    </source>
</evidence>
<dbReference type="EC" id="2.5.1.16" evidence="14"/>
<keyword evidence="10 17" id="KW-0456">Lyase</keyword>
<evidence type="ECO:0000256" key="12">
    <source>
        <dbReference type="ARBA" id="ARBA00023317"/>
    </source>
</evidence>
<keyword evidence="4 14" id="KW-0808">Transferase</keyword>
<dbReference type="Gene3D" id="3.60.90.10">
    <property type="entry name" value="S-adenosylmethionine decarboxylase"/>
    <property type="match status" value="1"/>
</dbReference>
<evidence type="ECO:0000256" key="7">
    <source>
        <dbReference type="ARBA" id="ARBA00023066"/>
    </source>
</evidence>